<keyword evidence="3" id="KW-1185">Reference proteome</keyword>
<dbReference type="GO" id="GO:0003676">
    <property type="term" value="F:nucleic acid binding"/>
    <property type="evidence" value="ECO:0007669"/>
    <property type="project" value="InterPro"/>
</dbReference>
<dbReference type="AlphaFoldDB" id="A0AAV2IXJ3"/>
<proteinExistence type="predicted"/>
<dbReference type="GO" id="GO:0015074">
    <property type="term" value="P:DNA integration"/>
    <property type="evidence" value="ECO:0007669"/>
    <property type="project" value="InterPro"/>
</dbReference>
<reference evidence="2 3" key="1">
    <citation type="submission" date="2024-04" db="EMBL/GenBank/DDBJ databases">
        <authorList>
            <person name="Waldvogel A.-M."/>
            <person name="Schoenle A."/>
        </authorList>
    </citation>
    <scope>NUCLEOTIDE SEQUENCE [LARGE SCALE GENOMIC DNA]</scope>
</reference>
<dbReference type="Pfam" id="PF00665">
    <property type="entry name" value="rve"/>
    <property type="match status" value="1"/>
</dbReference>
<accession>A0AAV2IXJ3</accession>
<dbReference type="PANTHER" id="PTHR47266">
    <property type="entry name" value="ENDONUCLEASE-RELATED"/>
    <property type="match status" value="1"/>
</dbReference>
<dbReference type="InterPro" id="IPR012337">
    <property type="entry name" value="RNaseH-like_sf"/>
</dbReference>
<organism evidence="2 3">
    <name type="scientific">Knipowitschia caucasica</name>
    <name type="common">Caucasian dwarf goby</name>
    <name type="synonym">Pomatoschistus caucasicus</name>
    <dbReference type="NCBI Taxonomy" id="637954"/>
    <lineage>
        <taxon>Eukaryota</taxon>
        <taxon>Metazoa</taxon>
        <taxon>Chordata</taxon>
        <taxon>Craniata</taxon>
        <taxon>Vertebrata</taxon>
        <taxon>Euteleostomi</taxon>
        <taxon>Actinopterygii</taxon>
        <taxon>Neopterygii</taxon>
        <taxon>Teleostei</taxon>
        <taxon>Neoteleostei</taxon>
        <taxon>Acanthomorphata</taxon>
        <taxon>Gobiaria</taxon>
        <taxon>Gobiiformes</taxon>
        <taxon>Gobioidei</taxon>
        <taxon>Gobiidae</taxon>
        <taxon>Gobiinae</taxon>
        <taxon>Knipowitschia</taxon>
    </lineage>
</organism>
<name>A0AAV2IXJ3_KNICA</name>
<sequence length="135" mass="14695">MERVVVDILGPFPVTNSGDRYVLVAMDYFTKWSEAYAVPDQSAATTAGRLVDEMFTRFVVPAELHSDQGRKSASCSASTSVTGTVPLVLWAYRTAVQECPPAALMFGRELCTPVALVFGSPPEPEIAEGREMDNF</sequence>
<feature type="domain" description="Integrase catalytic" evidence="1">
    <location>
        <begin position="1"/>
        <end position="135"/>
    </location>
</feature>
<dbReference type="InterPro" id="IPR036397">
    <property type="entry name" value="RNaseH_sf"/>
</dbReference>
<dbReference type="PROSITE" id="PS50994">
    <property type="entry name" value="INTEGRASE"/>
    <property type="match status" value="1"/>
</dbReference>
<evidence type="ECO:0000259" key="1">
    <source>
        <dbReference type="PROSITE" id="PS50994"/>
    </source>
</evidence>
<protein>
    <recommendedName>
        <fullName evidence="1">Integrase catalytic domain-containing protein</fullName>
    </recommendedName>
</protein>
<evidence type="ECO:0000313" key="3">
    <source>
        <dbReference type="Proteomes" id="UP001497482"/>
    </source>
</evidence>
<gene>
    <name evidence="2" type="ORF">KC01_LOCUS1710</name>
</gene>
<dbReference type="InterPro" id="IPR052160">
    <property type="entry name" value="Gypsy_RT_Integrase-like"/>
</dbReference>
<dbReference type="InterPro" id="IPR001584">
    <property type="entry name" value="Integrase_cat-core"/>
</dbReference>
<dbReference type="EMBL" id="OZ035823">
    <property type="protein sequence ID" value="CAL1569245.1"/>
    <property type="molecule type" value="Genomic_DNA"/>
</dbReference>
<evidence type="ECO:0000313" key="2">
    <source>
        <dbReference type="EMBL" id="CAL1569245.1"/>
    </source>
</evidence>
<dbReference type="SUPFAM" id="SSF53098">
    <property type="entry name" value="Ribonuclease H-like"/>
    <property type="match status" value="1"/>
</dbReference>
<dbReference type="Proteomes" id="UP001497482">
    <property type="component" value="Chromosome 1"/>
</dbReference>
<dbReference type="Gene3D" id="3.30.420.10">
    <property type="entry name" value="Ribonuclease H-like superfamily/Ribonuclease H"/>
    <property type="match status" value="1"/>
</dbReference>